<proteinExistence type="predicted"/>
<accession>A0A9P4P5F8</accession>
<dbReference type="AlphaFoldDB" id="A0A9P4P5F8"/>
<dbReference type="PANTHER" id="PTHR12303:SF13">
    <property type="match status" value="1"/>
</dbReference>
<dbReference type="EMBL" id="MU007009">
    <property type="protein sequence ID" value="KAF2436934.1"/>
    <property type="molecule type" value="Genomic_DNA"/>
</dbReference>
<evidence type="ECO:0000313" key="1">
    <source>
        <dbReference type="EMBL" id="KAF2436934.1"/>
    </source>
</evidence>
<keyword evidence="2" id="KW-1185">Reference proteome</keyword>
<name>A0A9P4P5F8_9PEZI</name>
<reference evidence="1" key="1">
    <citation type="journal article" date="2020" name="Stud. Mycol.">
        <title>101 Dothideomycetes genomes: a test case for predicting lifestyles and emergence of pathogens.</title>
        <authorList>
            <person name="Haridas S."/>
            <person name="Albert R."/>
            <person name="Binder M."/>
            <person name="Bloem J."/>
            <person name="Labutti K."/>
            <person name="Salamov A."/>
            <person name="Andreopoulos B."/>
            <person name="Baker S."/>
            <person name="Barry K."/>
            <person name="Bills G."/>
            <person name="Bluhm B."/>
            <person name="Cannon C."/>
            <person name="Castanera R."/>
            <person name="Culley D."/>
            <person name="Daum C."/>
            <person name="Ezra D."/>
            <person name="Gonzalez J."/>
            <person name="Henrissat B."/>
            <person name="Kuo A."/>
            <person name="Liang C."/>
            <person name="Lipzen A."/>
            <person name="Lutzoni F."/>
            <person name="Magnuson J."/>
            <person name="Mondo S."/>
            <person name="Nolan M."/>
            <person name="Ohm R."/>
            <person name="Pangilinan J."/>
            <person name="Park H.-J."/>
            <person name="Ramirez L."/>
            <person name="Alfaro M."/>
            <person name="Sun H."/>
            <person name="Tritt A."/>
            <person name="Yoshinaga Y."/>
            <person name="Zwiers L.-H."/>
            <person name="Turgeon B."/>
            <person name="Goodwin S."/>
            <person name="Spatafora J."/>
            <person name="Crous P."/>
            <person name="Grigoriev I."/>
        </authorList>
    </citation>
    <scope>NUCLEOTIDE SEQUENCE</scope>
    <source>
        <strain evidence="1">CBS 130266</strain>
    </source>
</reference>
<dbReference type="OrthoDB" id="978at2759"/>
<dbReference type="Pfam" id="PF07942">
    <property type="entry name" value="CARME"/>
    <property type="match status" value="1"/>
</dbReference>
<sequence length="311" mass="35322">MSIKKSVLEQAVQYTKKLERNEFHISENGKLCQEIVRTALDFYGVGLDELNRYIHEAEPRNEQPDRISVNQALKHYVRDWSSEGKHERGPFRCILDTLDVYSPRLEQRILKPVKVLLPGAGLGRLGSDIVGIGGYEVTVNEWSLFMNVAYRFLEAQSFSGPYSFHPFVDSGSHHATTADSERAVSFPDQRMNNSVLMVEGDFTTAFQNAKGNFDFVITHCFIDTARNLIAFLETIHSTLHRDTGPSVQLSLDEIIAVSEHMGLQFLELPPTFGDLTFADKEVRWLAAIYGSIERALNMNGYKVQFWVARKK</sequence>
<dbReference type="SMART" id="SM01296">
    <property type="entry name" value="N2227"/>
    <property type="match status" value="1"/>
</dbReference>
<evidence type="ECO:0000313" key="2">
    <source>
        <dbReference type="Proteomes" id="UP000800235"/>
    </source>
</evidence>
<gene>
    <name evidence="1" type="ORF">EJ08DRAFT_704454</name>
</gene>
<dbReference type="InterPro" id="IPR012901">
    <property type="entry name" value="CARME"/>
</dbReference>
<organism evidence="1 2">
    <name type="scientific">Tothia fuscella</name>
    <dbReference type="NCBI Taxonomy" id="1048955"/>
    <lineage>
        <taxon>Eukaryota</taxon>
        <taxon>Fungi</taxon>
        <taxon>Dikarya</taxon>
        <taxon>Ascomycota</taxon>
        <taxon>Pezizomycotina</taxon>
        <taxon>Dothideomycetes</taxon>
        <taxon>Pleosporomycetidae</taxon>
        <taxon>Venturiales</taxon>
        <taxon>Cylindrosympodiaceae</taxon>
        <taxon>Tothia</taxon>
    </lineage>
</organism>
<dbReference type="GO" id="GO:0008757">
    <property type="term" value="F:S-adenosylmethionine-dependent methyltransferase activity"/>
    <property type="evidence" value="ECO:0007669"/>
    <property type="project" value="InterPro"/>
</dbReference>
<protein>
    <submittedName>
        <fullName evidence="1">N2227-like protein</fullName>
    </submittedName>
</protein>
<dbReference type="PANTHER" id="PTHR12303">
    <property type="entry name" value="CARNOSINE N-METHYLTRANSFERASE"/>
    <property type="match status" value="1"/>
</dbReference>
<comment type="caution">
    <text evidence="1">The sequence shown here is derived from an EMBL/GenBank/DDBJ whole genome shotgun (WGS) entry which is preliminary data.</text>
</comment>
<dbReference type="Proteomes" id="UP000800235">
    <property type="component" value="Unassembled WGS sequence"/>
</dbReference>